<protein>
    <submittedName>
        <fullName evidence="1">Uncharacterized protein</fullName>
    </submittedName>
</protein>
<comment type="caution">
    <text evidence="1">The sequence shown here is derived from an EMBL/GenBank/DDBJ whole genome shotgun (WGS) entry which is preliminary data.</text>
</comment>
<keyword evidence="2" id="KW-1185">Reference proteome</keyword>
<sequence>MKDPQLALHGLAIKKHGTAEEVAAITALDPAVVTKHLDAAAETGRALKTGDKYMLQPTAQIALKSAYSRDYSDERANADMQAAYDDFERVNEQLKSLITEWQTMTVGGKSMPNDHSDKAYDDKIIDRLGDLHERAEPVLDRLAAGLPRLSVWKQLLLTALERAEDGEIDWVSDARCMSYHTAWFEMHEDLIRVLGRERLE</sequence>
<organism evidence="1 2">
    <name type="scientific">Pseudooceanicola atlanticus</name>
    <dbReference type="NCBI Taxonomy" id="1461694"/>
    <lineage>
        <taxon>Bacteria</taxon>
        <taxon>Pseudomonadati</taxon>
        <taxon>Pseudomonadota</taxon>
        <taxon>Alphaproteobacteria</taxon>
        <taxon>Rhodobacterales</taxon>
        <taxon>Paracoccaceae</taxon>
        <taxon>Pseudooceanicola</taxon>
    </lineage>
</organism>
<dbReference type="AlphaFoldDB" id="A0A0A0EIF6"/>
<proteinExistence type="predicted"/>
<dbReference type="EMBL" id="AQQX01000003">
    <property type="protein sequence ID" value="KGM48947.1"/>
    <property type="molecule type" value="Genomic_DNA"/>
</dbReference>
<accession>A0A0A0EIF6</accession>
<name>A0A0A0EIF6_9RHOB</name>
<gene>
    <name evidence="1" type="ORF">ATO9_09610</name>
</gene>
<dbReference type="Proteomes" id="UP000030004">
    <property type="component" value="Unassembled WGS sequence"/>
</dbReference>
<reference evidence="1 2" key="1">
    <citation type="journal article" date="2015" name="Antonie Van Leeuwenhoek">
        <title>Pseudooceanicola atlanticus gen. nov. sp. nov., isolated from surface seawater of the Atlantic Ocean and reclassification of Oceanicola batsensis, Oceanicola marinus, Oceanicola nitratireducens, Oceanicola nanhaiensis, Oceanicola antarcticus and Oceanicola flagellatus, as Pseudooceanicola batsensis comb. nov., Pseudooceanicola marinus comb. nov., Pseudooceanicola nitratireducens comb. nov., Pseudooceanicola nanhaiensis comb. nov., Pseudooceanicola antarcticus comb. nov., and Pseudooceanicola flagellatus comb. nov.</title>
        <authorList>
            <person name="Lai Q."/>
            <person name="Li G."/>
            <person name="Liu X."/>
            <person name="Du Y."/>
            <person name="Sun F."/>
            <person name="Shao Z."/>
        </authorList>
    </citation>
    <scope>NUCLEOTIDE SEQUENCE [LARGE SCALE GENOMIC DNA]</scope>
    <source>
        <strain evidence="1 2">22II-s11g</strain>
    </source>
</reference>
<evidence type="ECO:0000313" key="2">
    <source>
        <dbReference type="Proteomes" id="UP000030004"/>
    </source>
</evidence>
<dbReference type="STRING" id="1461694.ATO9_09610"/>
<evidence type="ECO:0000313" key="1">
    <source>
        <dbReference type="EMBL" id="KGM48947.1"/>
    </source>
</evidence>
<dbReference type="eggNOG" id="ENOG5031VSF">
    <property type="taxonomic scope" value="Bacteria"/>
</dbReference>